<feature type="signal peptide" evidence="1">
    <location>
        <begin position="1"/>
        <end position="23"/>
    </location>
</feature>
<dbReference type="EMBL" id="JHEG02000059">
    <property type="protein sequence ID" value="KIE07238.1"/>
    <property type="molecule type" value="Genomic_DNA"/>
</dbReference>
<keyword evidence="4" id="KW-1185">Reference proteome</keyword>
<dbReference type="AlphaFoldDB" id="A0A0C1QTR5"/>
<evidence type="ECO:0008006" key="5">
    <source>
        <dbReference type="Google" id="ProtNLM"/>
    </source>
</evidence>
<evidence type="ECO:0000313" key="2">
    <source>
        <dbReference type="EMBL" id="KAF3889327.1"/>
    </source>
</evidence>
<protein>
    <recommendedName>
        <fullName evidence="5">Proline/alanine-rich repeat-containing protein</fullName>
    </recommendedName>
</protein>
<dbReference type="OrthoDB" id="484480at2"/>
<evidence type="ECO:0000313" key="4">
    <source>
        <dbReference type="Proteomes" id="UP000029738"/>
    </source>
</evidence>
<feature type="chain" id="PRO_5036532834" description="Proline/alanine-rich repeat-containing protein" evidence="1">
    <location>
        <begin position="24"/>
        <end position="111"/>
    </location>
</feature>
<comment type="caution">
    <text evidence="3">The sequence shown here is derived from an EMBL/GenBank/DDBJ whole genome shotgun (WGS) entry which is preliminary data.</text>
</comment>
<organism evidence="3">
    <name type="scientific">Tolypothrix bouteillei VB521301</name>
    <dbReference type="NCBI Taxonomy" id="1479485"/>
    <lineage>
        <taxon>Bacteria</taxon>
        <taxon>Bacillati</taxon>
        <taxon>Cyanobacteriota</taxon>
        <taxon>Cyanophyceae</taxon>
        <taxon>Nostocales</taxon>
        <taxon>Tolypothrichaceae</taxon>
        <taxon>Tolypothrix</taxon>
    </lineage>
</organism>
<keyword evidence="1" id="KW-0732">Signal</keyword>
<evidence type="ECO:0000313" key="3">
    <source>
        <dbReference type="EMBL" id="KIE07238.1"/>
    </source>
</evidence>
<accession>A0A0C1QTR5</accession>
<dbReference type="EMBL" id="JHEG04000001">
    <property type="protein sequence ID" value="KAF3889327.1"/>
    <property type="molecule type" value="Genomic_DNA"/>
</dbReference>
<dbReference type="Proteomes" id="UP000029738">
    <property type="component" value="Unassembled WGS sequence"/>
</dbReference>
<reference evidence="2" key="2">
    <citation type="submission" date="2019-11" db="EMBL/GenBank/DDBJ databases">
        <title>Improved Assembly of Tolypothrix boutellei genome.</title>
        <authorList>
            <person name="Sarangi A.N."/>
            <person name="Mukherjee M."/>
            <person name="Ghosh S."/>
            <person name="Singh D."/>
            <person name="Das A."/>
            <person name="Kant S."/>
            <person name="Prusty A."/>
            <person name="Tripathy S."/>
        </authorList>
    </citation>
    <scope>NUCLEOTIDE SEQUENCE</scope>
    <source>
        <strain evidence="2">VB521301</strain>
    </source>
</reference>
<proteinExistence type="predicted"/>
<evidence type="ECO:0000256" key="1">
    <source>
        <dbReference type="SAM" id="SignalP"/>
    </source>
</evidence>
<dbReference type="RefSeq" id="WP_038082090.1">
    <property type="nucleotide sequence ID" value="NZ_JHEG04000001.1"/>
</dbReference>
<gene>
    <name evidence="3" type="ORF">DA73_0239515</name>
    <name evidence="2" type="ORF">DA73_0400030485</name>
</gene>
<reference evidence="3" key="1">
    <citation type="journal article" date="2015" name="Genome Announc.">
        <title>Draft Genome Sequence of Tolypothrix boutellei Strain VB521301.</title>
        <authorList>
            <person name="Chandrababunaidu M.M."/>
            <person name="Singh D."/>
            <person name="Sen D."/>
            <person name="Bhan S."/>
            <person name="Das S."/>
            <person name="Gupta A."/>
            <person name="Adhikary S.P."/>
            <person name="Tripathy S."/>
        </authorList>
    </citation>
    <scope>NUCLEOTIDE SEQUENCE</scope>
    <source>
        <strain evidence="3">VB521301</strain>
    </source>
</reference>
<dbReference type="PROSITE" id="PS51257">
    <property type="entry name" value="PROKAR_LIPOPROTEIN"/>
    <property type="match status" value="1"/>
</dbReference>
<name>A0A0C1QTR5_9CYAN</name>
<sequence length="111" mass="11591">MKINRLLILTAVPLTIGACSFLAPPPNGTGGLQPPPRIDFNTAAKKLGVTEVQLKAALKVPEKLPIEPSSTPPPPPDIKGAATKLGISERKLIEVLGIPPHPPNAQPSTTK</sequence>